<dbReference type="SUPFAM" id="SSF103481">
    <property type="entry name" value="Multidrug resistance efflux transporter EmrE"/>
    <property type="match status" value="1"/>
</dbReference>
<comment type="caution">
    <text evidence="9">The sequence shown here is derived from an EMBL/GenBank/DDBJ whole genome shotgun (WGS) entry which is preliminary data.</text>
</comment>
<proteinExistence type="inferred from homology"/>
<feature type="transmembrane region" description="Helical" evidence="8">
    <location>
        <begin position="325"/>
        <end position="343"/>
    </location>
</feature>
<feature type="transmembrane region" description="Helical" evidence="8">
    <location>
        <begin position="277"/>
        <end position="293"/>
    </location>
</feature>
<protein>
    <recommendedName>
        <fullName evidence="7">Adenosine 3'-phospho 5'-phosphosulfate transporter 1</fullName>
    </recommendedName>
</protein>
<keyword evidence="4 8" id="KW-0812">Transmembrane</keyword>
<dbReference type="Pfam" id="PF08449">
    <property type="entry name" value="UAA"/>
    <property type="match status" value="2"/>
</dbReference>
<dbReference type="Proteomes" id="UP001549920">
    <property type="component" value="Unassembled WGS sequence"/>
</dbReference>
<evidence type="ECO:0000256" key="6">
    <source>
        <dbReference type="ARBA" id="ARBA00023136"/>
    </source>
</evidence>
<dbReference type="InterPro" id="IPR037185">
    <property type="entry name" value="EmrE-like"/>
</dbReference>
<comment type="similarity">
    <text evidence="2">Belongs to the nucleotide-sugar transporter family. SLC35B subfamily.</text>
</comment>
<feature type="transmembrane region" description="Helical" evidence="8">
    <location>
        <begin position="456"/>
        <end position="474"/>
    </location>
</feature>
<accession>A0ABR3HDY0</accession>
<feature type="transmembrane region" description="Helical" evidence="8">
    <location>
        <begin position="46"/>
        <end position="68"/>
    </location>
</feature>
<evidence type="ECO:0000256" key="5">
    <source>
        <dbReference type="ARBA" id="ARBA00022989"/>
    </source>
</evidence>
<evidence type="ECO:0000256" key="8">
    <source>
        <dbReference type="SAM" id="Phobius"/>
    </source>
</evidence>
<feature type="transmembrane region" description="Helical" evidence="8">
    <location>
        <begin position="245"/>
        <end position="265"/>
    </location>
</feature>
<evidence type="ECO:0000313" key="10">
    <source>
        <dbReference type="Proteomes" id="UP001549920"/>
    </source>
</evidence>
<feature type="transmembrane region" description="Helical" evidence="8">
    <location>
        <begin position="425"/>
        <end position="450"/>
    </location>
</feature>
<reference evidence="9 10" key="1">
    <citation type="submission" date="2024-06" db="EMBL/GenBank/DDBJ databases">
        <title>A chromosome-level genome assembly of beet webworm, Loxostege sticticalis.</title>
        <authorList>
            <person name="Zhang Y."/>
        </authorList>
    </citation>
    <scope>NUCLEOTIDE SEQUENCE [LARGE SCALE GENOMIC DNA]</scope>
    <source>
        <strain evidence="9">AQ026</strain>
        <tissue evidence="9">Whole body</tissue>
    </source>
</reference>
<keyword evidence="6 8" id="KW-0472">Membrane</keyword>
<comment type="subcellular location">
    <subcellularLocation>
        <location evidence="1">Membrane</location>
        <topology evidence="1">Multi-pass membrane protein</topology>
    </subcellularLocation>
</comment>
<name>A0ABR3HDY0_LOXSC</name>
<keyword evidence="10" id="KW-1185">Reference proteome</keyword>
<evidence type="ECO:0000256" key="3">
    <source>
        <dbReference type="ARBA" id="ARBA00022448"/>
    </source>
</evidence>
<evidence type="ECO:0000256" key="1">
    <source>
        <dbReference type="ARBA" id="ARBA00004141"/>
    </source>
</evidence>
<keyword evidence="3" id="KW-0813">Transport</keyword>
<evidence type="ECO:0000256" key="4">
    <source>
        <dbReference type="ARBA" id="ARBA00022692"/>
    </source>
</evidence>
<dbReference type="PANTHER" id="PTHR10778:SF13">
    <property type="entry name" value="ADENOSINE 3'-PHOSPHO 5'-PHOSPHOSULFATE TRANSPORTER 1"/>
    <property type="match status" value="1"/>
</dbReference>
<gene>
    <name evidence="9" type="ORF">ABMA27_008095</name>
</gene>
<feature type="transmembrane region" description="Helical" evidence="8">
    <location>
        <begin position="395"/>
        <end position="418"/>
    </location>
</feature>
<evidence type="ECO:0000256" key="2">
    <source>
        <dbReference type="ARBA" id="ARBA00010694"/>
    </source>
</evidence>
<feature type="transmembrane region" description="Helical" evidence="8">
    <location>
        <begin position="300"/>
        <end position="319"/>
    </location>
</feature>
<dbReference type="EMBL" id="JBEUOH010000021">
    <property type="protein sequence ID" value="KAL0868640.1"/>
    <property type="molecule type" value="Genomic_DNA"/>
</dbReference>
<evidence type="ECO:0000256" key="7">
    <source>
        <dbReference type="ARBA" id="ARBA00039668"/>
    </source>
</evidence>
<feature type="transmembrane region" description="Helical" evidence="8">
    <location>
        <begin position="7"/>
        <end position="26"/>
    </location>
</feature>
<feature type="transmembrane region" description="Helical" evidence="8">
    <location>
        <begin position="364"/>
        <end position="383"/>
    </location>
</feature>
<dbReference type="InterPro" id="IPR013657">
    <property type="entry name" value="SCL35B1-4/HUT1"/>
</dbReference>
<dbReference type="PANTHER" id="PTHR10778">
    <property type="entry name" value="SOLUTE CARRIER FAMILY 35 MEMBER B"/>
    <property type="match status" value="1"/>
</dbReference>
<organism evidence="9 10">
    <name type="scientific">Loxostege sticticalis</name>
    <name type="common">Beet webworm moth</name>
    <dbReference type="NCBI Taxonomy" id="481309"/>
    <lineage>
        <taxon>Eukaryota</taxon>
        <taxon>Metazoa</taxon>
        <taxon>Ecdysozoa</taxon>
        <taxon>Arthropoda</taxon>
        <taxon>Hexapoda</taxon>
        <taxon>Insecta</taxon>
        <taxon>Pterygota</taxon>
        <taxon>Neoptera</taxon>
        <taxon>Endopterygota</taxon>
        <taxon>Lepidoptera</taxon>
        <taxon>Glossata</taxon>
        <taxon>Ditrysia</taxon>
        <taxon>Pyraloidea</taxon>
        <taxon>Crambidae</taxon>
        <taxon>Pyraustinae</taxon>
        <taxon>Loxostege</taxon>
    </lineage>
</organism>
<sequence length="486" mass="54925">MMRSRIFIVIKIIACLLGTWFVVRLYKHILNAYKQAGYYIYLEYAWFFQLLLNIGGYATVLLPGFILYKYLDKSNYFDKIGNSTHLSRILYACFGEPTERLPDSIKPTKVDETPAREGLELTLCFTGLMGAYLVWGLLQEKIMTQSYQMADGTLIKFDDSQFLVFINRLLAFCVALGRLVCTRQPLVAAPLYKFSFCSLTNIVSAWCQYEALKYVSFPTQVLSKSCKVIPVMMMGKLISRTKYELYEYVTAVMISVGMVLFMFGSHDDNAGEIPIHLYRYFIHVMMMMMGKLISRTKYELYEYVTAVMISVGMVLFMFGSHDDNAVSTITTMSGVTLLALYMVCDSFTSSWQGALFTNYNCSSLQMLCGVNLFSCVLTAASLVHHSNTQHSLRLLQHPVFALDVLLLSASSAVGQLLIYRTIARFGAVVFTIIMTLRQAVSILLSCFVYGHRVSAGGGAGVLLVFTAALLRVYCRRRLRARRQVNV</sequence>
<keyword evidence="5 8" id="KW-1133">Transmembrane helix</keyword>
<evidence type="ECO:0000313" key="9">
    <source>
        <dbReference type="EMBL" id="KAL0868640.1"/>
    </source>
</evidence>